<feature type="compositionally biased region" description="Polar residues" evidence="1">
    <location>
        <begin position="68"/>
        <end position="85"/>
    </location>
</feature>
<comment type="caution">
    <text evidence="2">The sequence shown here is derived from an EMBL/GenBank/DDBJ whole genome shotgun (WGS) entry which is preliminary data.</text>
</comment>
<dbReference type="OrthoDB" id="2797886at2759"/>
<dbReference type="Proteomes" id="UP000807342">
    <property type="component" value="Unassembled WGS sequence"/>
</dbReference>
<accession>A0A9P5XM92</accession>
<name>A0A9P5XM92_9AGAR</name>
<organism evidence="2 3">
    <name type="scientific">Macrolepiota fuliginosa MF-IS2</name>
    <dbReference type="NCBI Taxonomy" id="1400762"/>
    <lineage>
        <taxon>Eukaryota</taxon>
        <taxon>Fungi</taxon>
        <taxon>Dikarya</taxon>
        <taxon>Basidiomycota</taxon>
        <taxon>Agaricomycotina</taxon>
        <taxon>Agaricomycetes</taxon>
        <taxon>Agaricomycetidae</taxon>
        <taxon>Agaricales</taxon>
        <taxon>Agaricineae</taxon>
        <taxon>Agaricaceae</taxon>
        <taxon>Macrolepiota</taxon>
    </lineage>
</organism>
<keyword evidence="3" id="KW-1185">Reference proteome</keyword>
<sequence>MDHSDTLSLTPPPPAYSEQEFNQKISLASQLSLAVHENQRHHEHEGEAWEAWDEATFQAAAGKLSLQDSDIAQSTGESSAQSSKDGVNASIKPLRIHKKNLSGTSSVPSGKQKPSWLSEAEENSPGASESSALATPTAPAYTPNTPSNPTSPQSAVSPIRLPNPYASLEWGTATPAPVLPDPYAGQPEEDQPDESPNAPPTLADDTLPPPPFTSNSEDRLFNPYGDPGTPAAPTSMPTSATQSNPDVSFNDNVMGADQLRILDPNPSAIEFPMPTKSRYSVSASAPQSTENLPGHASHVPSRLQPANRYRNSMIPPSQNTAVPQINVDLSMAYGKRPAVMLSNGPQSQQQAFNPAAFYNSAVSAHLGSYSKQPISSIEPRRQSHQPLTSTALYTFQQTNQNNPSRYNRLPPSSIAPRNPHNLTLQDPLIRSPTPTYPTSITNNPMPQMLAAASEDYCGHQRPAPQLMAKGRATWTDTYPYR</sequence>
<gene>
    <name evidence="2" type="ORF">P691DRAFT_771789</name>
</gene>
<feature type="compositionally biased region" description="Polar residues" evidence="1">
    <location>
        <begin position="235"/>
        <end position="251"/>
    </location>
</feature>
<evidence type="ECO:0000313" key="2">
    <source>
        <dbReference type="EMBL" id="KAF9453059.1"/>
    </source>
</evidence>
<dbReference type="AlphaFoldDB" id="A0A9P5XM92"/>
<reference evidence="2" key="1">
    <citation type="submission" date="2020-11" db="EMBL/GenBank/DDBJ databases">
        <authorList>
            <consortium name="DOE Joint Genome Institute"/>
            <person name="Ahrendt S."/>
            <person name="Riley R."/>
            <person name="Andreopoulos W."/>
            <person name="Labutti K."/>
            <person name="Pangilinan J."/>
            <person name="Ruiz-Duenas F.J."/>
            <person name="Barrasa J.M."/>
            <person name="Sanchez-Garcia M."/>
            <person name="Camarero S."/>
            <person name="Miyauchi S."/>
            <person name="Serrano A."/>
            <person name="Linde D."/>
            <person name="Babiker R."/>
            <person name="Drula E."/>
            <person name="Ayuso-Fernandez I."/>
            <person name="Pacheco R."/>
            <person name="Padilla G."/>
            <person name="Ferreira P."/>
            <person name="Barriuso J."/>
            <person name="Kellner H."/>
            <person name="Castanera R."/>
            <person name="Alfaro M."/>
            <person name="Ramirez L."/>
            <person name="Pisabarro A.G."/>
            <person name="Kuo A."/>
            <person name="Tritt A."/>
            <person name="Lipzen A."/>
            <person name="He G."/>
            <person name="Yan M."/>
            <person name="Ng V."/>
            <person name="Cullen D."/>
            <person name="Martin F."/>
            <person name="Rosso M.-N."/>
            <person name="Henrissat B."/>
            <person name="Hibbett D."/>
            <person name="Martinez A.T."/>
            <person name="Grigoriev I.V."/>
        </authorList>
    </citation>
    <scope>NUCLEOTIDE SEQUENCE</scope>
    <source>
        <strain evidence="2">MF-IS2</strain>
    </source>
</reference>
<dbReference type="EMBL" id="MU151065">
    <property type="protein sequence ID" value="KAF9453059.1"/>
    <property type="molecule type" value="Genomic_DNA"/>
</dbReference>
<evidence type="ECO:0000313" key="3">
    <source>
        <dbReference type="Proteomes" id="UP000807342"/>
    </source>
</evidence>
<feature type="region of interest" description="Disordered" evidence="1">
    <location>
        <begin position="68"/>
        <end position="251"/>
    </location>
</feature>
<feature type="compositionally biased region" description="Low complexity" evidence="1">
    <location>
        <begin position="127"/>
        <end position="155"/>
    </location>
</feature>
<proteinExistence type="predicted"/>
<protein>
    <submittedName>
        <fullName evidence="2">Uncharacterized protein</fullName>
    </submittedName>
</protein>
<evidence type="ECO:0000256" key="1">
    <source>
        <dbReference type="SAM" id="MobiDB-lite"/>
    </source>
</evidence>